<proteinExistence type="predicted"/>
<dbReference type="Proteomes" id="UP000054342">
    <property type="component" value="Unassembled WGS sequence"/>
</dbReference>
<accession>A0A0D2EUI6</accession>
<evidence type="ECO:0000313" key="4">
    <source>
        <dbReference type="Proteomes" id="UP000054342"/>
    </source>
</evidence>
<evidence type="ECO:0000259" key="2">
    <source>
        <dbReference type="Pfam" id="PF22607"/>
    </source>
</evidence>
<protein>
    <recommendedName>
        <fullName evidence="2">2,6-dihydroxypyridine 3-monooxygenase substrate binding domain-containing protein</fullName>
    </recommendedName>
</protein>
<keyword evidence="4" id="KW-1185">Reference proteome</keyword>
<dbReference type="STRING" id="348802.A0A0D2EUI6"/>
<feature type="region of interest" description="Disordered" evidence="1">
    <location>
        <begin position="1"/>
        <end position="21"/>
    </location>
</feature>
<dbReference type="HOGENOM" id="CLU_009665_0_0_1"/>
<reference evidence="3 4" key="1">
    <citation type="submission" date="2015-01" db="EMBL/GenBank/DDBJ databases">
        <title>The Genome Sequence of Exophiala xenobiotica CBS118157.</title>
        <authorList>
            <consortium name="The Broad Institute Genomics Platform"/>
            <person name="Cuomo C."/>
            <person name="de Hoog S."/>
            <person name="Gorbushina A."/>
            <person name="Stielow B."/>
            <person name="Teixiera M."/>
            <person name="Abouelleil A."/>
            <person name="Chapman S.B."/>
            <person name="Priest M."/>
            <person name="Young S.K."/>
            <person name="Wortman J."/>
            <person name="Nusbaum C."/>
            <person name="Birren B."/>
        </authorList>
    </citation>
    <scope>NUCLEOTIDE SEQUENCE [LARGE SCALE GENOMIC DNA]</scope>
    <source>
        <strain evidence="3 4">CBS 118157</strain>
    </source>
</reference>
<dbReference type="Gene3D" id="3.50.50.60">
    <property type="entry name" value="FAD/NAD(P)-binding domain"/>
    <property type="match status" value="1"/>
</dbReference>
<dbReference type="InterPro" id="IPR036188">
    <property type="entry name" value="FAD/NAD-bd_sf"/>
</dbReference>
<dbReference type="OrthoDB" id="655030at2759"/>
<sequence length="442" mass="50025">MTADSQVNGAVPPSPSSRPRPKHIIIIGGSLGGLFTGVALKQHGYDTTILERNPTNLLENQGAGIVAGGDTLAFFERYDRCKRPVAVASEKRMYLDKSGTVVHEEVMKQTMTSWDLCYYMLRANYDHQESGYCDTPGPQPGDGNIDYRYGCTVRDFREEGDKVRVYYDKGDGGSDSVVGDMLVGADGPSSTIRKILFPDIQRKYAGYCVIRGTVPEDEASEEAKAAFVERFTFFHAPGIQNLTYTIPGTNGNMKKGKRLLNFVWYTNFPEDENELEEVMTDKDGRRRRITIPPGQMRDEAWEMVKKRGRDRLPPQMSEMVEKTRQPFVQCITDVITPQNSFMNGKVVLVGDALAGFRPHTVASTSQAAFDVLMLVEYLQTGDHAEFVRRTMEYARLIQYRGVYIGNRSQFESLPLKDYVEDRNMMSIKREDLEFPEWSQVRV</sequence>
<dbReference type="Pfam" id="PF22607">
    <property type="entry name" value="FAD_binding-like"/>
    <property type="match status" value="1"/>
</dbReference>
<evidence type="ECO:0000313" key="3">
    <source>
        <dbReference type="EMBL" id="KIW58430.1"/>
    </source>
</evidence>
<organism evidence="3 4">
    <name type="scientific">Exophiala xenobiotica</name>
    <dbReference type="NCBI Taxonomy" id="348802"/>
    <lineage>
        <taxon>Eukaryota</taxon>
        <taxon>Fungi</taxon>
        <taxon>Dikarya</taxon>
        <taxon>Ascomycota</taxon>
        <taxon>Pezizomycotina</taxon>
        <taxon>Eurotiomycetes</taxon>
        <taxon>Chaetothyriomycetidae</taxon>
        <taxon>Chaetothyriales</taxon>
        <taxon>Herpotrichiellaceae</taxon>
        <taxon>Exophiala</taxon>
    </lineage>
</organism>
<dbReference type="SUPFAM" id="SSF54373">
    <property type="entry name" value="FAD-linked reductases, C-terminal domain"/>
    <property type="match status" value="1"/>
</dbReference>
<dbReference type="AlphaFoldDB" id="A0A0D2EUI6"/>
<evidence type="ECO:0000256" key="1">
    <source>
        <dbReference type="SAM" id="MobiDB-lite"/>
    </source>
</evidence>
<dbReference type="EMBL" id="KN847318">
    <property type="protein sequence ID" value="KIW58430.1"/>
    <property type="molecule type" value="Genomic_DNA"/>
</dbReference>
<dbReference type="GeneID" id="25324859"/>
<dbReference type="PRINTS" id="PR00420">
    <property type="entry name" value="RNGMNOXGNASE"/>
</dbReference>
<dbReference type="PANTHER" id="PTHR47469">
    <property type="entry name" value="MONOOXYGENASE-LIKE"/>
    <property type="match status" value="1"/>
</dbReference>
<name>A0A0D2EUI6_9EURO</name>
<dbReference type="RefSeq" id="XP_013319014.1">
    <property type="nucleotide sequence ID" value="XM_013463560.1"/>
</dbReference>
<dbReference type="SUPFAM" id="SSF51905">
    <property type="entry name" value="FAD/NAD(P)-binding domain"/>
    <property type="match status" value="1"/>
</dbReference>
<feature type="domain" description="2,6-dihydroxypyridine 3-monooxygenase substrate binding" evidence="2">
    <location>
        <begin position="204"/>
        <end position="333"/>
    </location>
</feature>
<gene>
    <name evidence="3" type="ORF">PV05_02951</name>
</gene>
<dbReference type="InterPro" id="IPR054707">
    <property type="entry name" value="DhpH_subs-bd"/>
</dbReference>
<dbReference type="InterPro" id="IPR053212">
    <property type="entry name" value="DHP_3-monooxygenase"/>
</dbReference>
<dbReference type="PANTHER" id="PTHR47469:SF2">
    <property type="entry name" value="OS06G0597600 PROTEIN"/>
    <property type="match status" value="1"/>
</dbReference>
<dbReference type="Gene3D" id="3.30.9.60">
    <property type="match status" value="1"/>
</dbReference>